<gene>
    <name evidence="4" type="ORF">ADEAN_000509600</name>
</gene>
<dbReference type="GO" id="GO:0031123">
    <property type="term" value="P:RNA 3'-end processing"/>
    <property type="evidence" value="ECO:0007669"/>
    <property type="project" value="TreeGrafter"/>
</dbReference>
<dbReference type="EMBL" id="LR877153">
    <property type="protein sequence ID" value="CAD2217618.1"/>
    <property type="molecule type" value="Genomic_DNA"/>
</dbReference>
<feature type="region of interest" description="Disordered" evidence="3">
    <location>
        <begin position="457"/>
        <end position="484"/>
    </location>
</feature>
<dbReference type="OrthoDB" id="2274644at2759"/>
<reference evidence="4 5" key="1">
    <citation type="submission" date="2020-08" db="EMBL/GenBank/DDBJ databases">
        <authorList>
            <person name="Newling K."/>
            <person name="Davey J."/>
            <person name="Forrester S."/>
        </authorList>
    </citation>
    <scope>NUCLEOTIDE SEQUENCE [LARGE SCALE GENOMIC DNA]</scope>
    <source>
        <strain evidence="5">Crithidia deanei Carvalho (ATCC PRA-265)</strain>
    </source>
</reference>
<dbReference type="InterPro" id="IPR043519">
    <property type="entry name" value="NT_sf"/>
</dbReference>
<accession>A0A7G2CCR8</accession>
<dbReference type="AlphaFoldDB" id="A0A7G2CCR8"/>
<name>A0A7G2CCR8_9TRYP</name>
<dbReference type="VEuPathDB" id="TriTrypDB:ADEAN_000509600"/>
<keyword evidence="5" id="KW-1185">Reference proteome</keyword>
<evidence type="ECO:0000256" key="2">
    <source>
        <dbReference type="ARBA" id="ARBA00049105"/>
    </source>
</evidence>
<dbReference type="GO" id="GO:0005737">
    <property type="term" value="C:cytoplasm"/>
    <property type="evidence" value="ECO:0007669"/>
    <property type="project" value="UniProtKB-ARBA"/>
</dbReference>
<dbReference type="GO" id="GO:0050265">
    <property type="term" value="F:RNA uridylyltransferase activity"/>
    <property type="evidence" value="ECO:0007669"/>
    <property type="project" value="UniProtKB-EC"/>
</dbReference>
<sequence length="484" mass="54950">MSVVNQTTTIGSDKREDGGFRGHHRRPRRGDGEKWPERKQYTLCDQCGNIEEYPHHQDCQHRETSLLLDSFAELTRHNKEAEALTDAEALQLGLFVLDCVIEGDAGEEMFNVMCKCQAQLHRLLSEAMDERPSVFLFGSCVSMGCWDGHGDGDFAVVVPEMLSTGARAREARKKNADTFFEYNEETVNSLLTALSEGGEKSLICGVGRKMRNGGFLEEELDVVVHTRIPVVRRKRLVDQRYEPRQSNEPFVLEFFFENDLQHRDFLRTTLPRLVETYGCREMEEKTRCKLSVALDDSTSAFRLFSRSEWGGIRKQWLPGGRLPEIFYVDFDISSRIYGVRNSWFMRQYLIQDEVFRVGNLFVKTWSKARSVNNSRQGYLTSYAMTELWIHYLLQAGEATFVEPSSVGAYPFAFPDDGAVRAAVVHCCLQGGGRCTGAPVGSVNQRIFSLLRPHLRLGPRGRQSAAQPPGGGGTPHTRRDRVDRR</sequence>
<dbReference type="Proteomes" id="UP000515908">
    <property type="component" value="Chromosome 09"/>
</dbReference>
<feature type="compositionally biased region" description="Polar residues" evidence="3">
    <location>
        <begin position="1"/>
        <end position="11"/>
    </location>
</feature>
<organism evidence="4 5">
    <name type="scientific">Angomonas deanei</name>
    <dbReference type="NCBI Taxonomy" id="59799"/>
    <lineage>
        <taxon>Eukaryota</taxon>
        <taxon>Discoba</taxon>
        <taxon>Euglenozoa</taxon>
        <taxon>Kinetoplastea</taxon>
        <taxon>Metakinetoplastina</taxon>
        <taxon>Trypanosomatida</taxon>
        <taxon>Trypanosomatidae</taxon>
        <taxon>Strigomonadinae</taxon>
        <taxon>Angomonas</taxon>
    </lineage>
</organism>
<dbReference type="PANTHER" id="PTHR12271">
    <property type="entry name" value="POLY A POLYMERASE CID PAP -RELATED"/>
    <property type="match status" value="1"/>
</dbReference>
<dbReference type="PANTHER" id="PTHR12271:SF98">
    <property type="entry name" value="RNA EDITING 3' TERMINAL URIDYLYL TRANSFERASE 1"/>
    <property type="match status" value="1"/>
</dbReference>
<dbReference type="Gene3D" id="1.10.1410.10">
    <property type="match status" value="1"/>
</dbReference>
<proteinExistence type="predicted"/>
<dbReference type="SUPFAM" id="SSF81301">
    <property type="entry name" value="Nucleotidyltransferase"/>
    <property type="match status" value="1"/>
</dbReference>
<evidence type="ECO:0000313" key="5">
    <source>
        <dbReference type="Proteomes" id="UP000515908"/>
    </source>
</evidence>
<dbReference type="SUPFAM" id="SSF81631">
    <property type="entry name" value="PAP/OAS1 substrate-binding domain"/>
    <property type="match status" value="1"/>
</dbReference>
<evidence type="ECO:0000256" key="1">
    <source>
        <dbReference type="ARBA" id="ARBA00012472"/>
    </source>
</evidence>
<evidence type="ECO:0000313" key="4">
    <source>
        <dbReference type="EMBL" id="CAD2217618.1"/>
    </source>
</evidence>
<protein>
    <recommendedName>
        <fullName evidence="1">RNA uridylyltransferase</fullName>
        <ecNumber evidence="1">2.7.7.52</ecNumber>
    </recommendedName>
</protein>
<feature type="region of interest" description="Disordered" evidence="3">
    <location>
        <begin position="1"/>
        <end position="34"/>
    </location>
</feature>
<evidence type="ECO:0000256" key="3">
    <source>
        <dbReference type="SAM" id="MobiDB-lite"/>
    </source>
</evidence>
<dbReference type="EC" id="2.7.7.52" evidence="1"/>
<comment type="catalytic activity">
    <reaction evidence="2">
        <text>RNA(n) + UTP = RNA(n)-3'-uridine ribonucleotide + diphosphate</text>
        <dbReference type="Rhea" id="RHEA:14785"/>
        <dbReference type="Rhea" id="RHEA-COMP:14527"/>
        <dbReference type="Rhea" id="RHEA-COMP:17348"/>
        <dbReference type="ChEBI" id="CHEBI:33019"/>
        <dbReference type="ChEBI" id="CHEBI:46398"/>
        <dbReference type="ChEBI" id="CHEBI:140395"/>
        <dbReference type="ChEBI" id="CHEBI:173116"/>
        <dbReference type="EC" id="2.7.7.52"/>
    </reaction>
</comment>